<dbReference type="EMBL" id="JANCYU010000031">
    <property type="protein sequence ID" value="KAK4525582.1"/>
    <property type="molecule type" value="Genomic_DNA"/>
</dbReference>
<evidence type="ECO:0000313" key="3">
    <source>
        <dbReference type="Proteomes" id="UP001300502"/>
    </source>
</evidence>
<comment type="caution">
    <text evidence="2">The sequence shown here is derived from an EMBL/GenBank/DDBJ whole genome shotgun (WGS) entry which is preliminary data.</text>
</comment>
<gene>
    <name evidence="2" type="ORF">GAYE_SCF13G3490</name>
</gene>
<organism evidence="2 3">
    <name type="scientific">Galdieria yellowstonensis</name>
    <dbReference type="NCBI Taxonomy" id="3028027"/>
    <lineage>
        <taxon>Eukaryota</taxon>
        <taxon>Rhodophyta</taxon>
        <taxon>Bangiophyceae</taxon>
        <taxon>Galdieriales</taxon>
        <taxon>Galdieriaceae</taxon>
        <taxon>Galdieria</taxon>
    </lineage>
</organism>
<dbReference type="PANTHER" id="PTHR34060:SF1">
    <property type="entry name" value="POLYKETIDE CYCLASE _ DEHYDRASE AND LIPID TRANSPORT PROTEIN"/>
    <property type="match status" value="1"/>
</dbReference>
<keyword evidence="3" id="KW-1185">Reference proteome</keyword>
<protein>
    <recommendedName>
        <fullName evidence="1">Coenzyme Q-binding protein COQ10 START domain-containing protein</fullName>
    </recommendedName>
</protein>
<accession>A0AAV9IDR8</accession>
<proteinExistence type="predicted"/>
<dbReference type="Pfam" id="PF03364">
    <property type="entry name" value="Polyketide_cyc"/>
    <property type="match status" value="1"/>
</dbReference>
<dbReference type="PANTHER" id="PTHR34060">
    <property type="entry name" value="POLYKETIDE CYCLASE / DEHYDRASE AND LIPID TRANSPORT PROTEIN"/>
    <property type="match status" value="1"/>
</dbReference>
<sequence>MKLRRDKSLLFSANSYLADNYGILFRAPHVTGRKNLSPFSCPNGFCCMFCKRFRRQRVQLGTLCCQRHYYSYGRRTRQRHICDTIVSSKERLSSEAIPKNGDVIIEKPSRNQRTIISGLLICAEMKSVWDLLTDYEHLADFIPNLAVSKLRYHPQGGIRLEQEGFQAVLGFRFRASVILDMYESYSDDKAEIGFSLAESQDFDVFEGSWLMYPWKRNWTHLIYQVTVQPKRFVPVQAVEWRIREDVPANLRSIKNYIENLSRRKG</sequence>
<dbReference type="Proteomes" id="UP001300502">
    <property type="component" value="Unassembled WGS sequence"/>
</dbReference>
<dbReference type="InterPro" id="IPR023393">
    <property type="entry name" value="START-like_dom_sf"/>
</dbReference>
<dbReference type="Gene3D" id="3.30.530.20">
    <property type="match status" value="1"/>
</dbReference>
<feature type="domain" description="Coenzyme Q-binding protein COQ10 START" evidence="1">
    <location>
        <begin position="122"/>
        <end position="253"/>
    </location>
</feature>
<name>A0AAV9IDR8_9RHOD</name>
<dbReference type="AlphaFoldDB" id="A0AAV9IDR8"/>
<dbReference type="InterPro" id="IPR005031">
    <property type="entry name" value="COQ10_START"/>
</dbReference>
<dbReference type="SUPFAM" id="SSF55961">
    <property type="entry name" value="Bet v1-like"/>
    <property type="match status" value="1"/>
</dbReference>
<evidence type="ECO:0000313" key="2">
    <source>
        <dbReference type="EMBL" id="KAK4525582.1"/>
    </source>
</evidence>
<reference evidence="2 3" key="1">
    <citation type="submission" date="2022-07" db="EMBL/GenBank/DDBJ databases">
        <title>Genome-wide signatures of adaptation to extreme environments.</title>
        <authorList>
            <person name="Cho C.H."/>
            <person name="Yoon H.S."/>
        </authorList>
    </citation>
    <scope>NUCLEOTIDE SEQUENCE [LARGE SCALE GENOMIC DNA]</scope>
    <source>
        <strain evidence="2 3">108.79 E11</strain>
    </source>
</reference>
<evidence type="ECO:0000259" key="1">
    <source>
        <dbReference type="Pfam" id="PF03364"/>
    </source>
</evidence>